<dbReference type="InterPro" id="IPR027417">
    <property type="entry name" value="P-loop_NTPase"/>
</dbReference>
<dbReference type="EMBL" id="LGCK01000006">
    <property type="protein sequence ID" value="KPL73508.1"/>
    <property type="molecule type" value="Genomic_DNA"/>
</dbReference>
<dbReference type="GO" id="GO:0030983">
    <property type="term" value="F:mismatched DNA binding"/>
    <property type="evidence" value="ECO:0007669"/>
    <property type="project" value="InterPro"/>
</dbReference>
<dbReference type="GO" id="GO:0019843">
    <property type="term" value="F:rRNA binding"/>
    <property type="evidence" value="ECO:0007669"/>
    <property type="project" value="UniProtKB-UniRule"/>
</dbReference>
<feature type="coiled-coil region" evidence="8">
    <location>
        <begin position="144"/>
        <end position="175"/>
    </location>
</feature>
<dbReference type="InterPro" id="IPR045076">
    <property type="entry name" value="MutS"/>
</dbReference>
<evidence type="ECO:0000256" key="4">
    <source>
        <dbReference type="ARBA" id="ARBA00022840"/>
    </source>
</evidence>
<organism evidence="11 12">
    <name type="scientific">Leptolinea tardivitalis</name>
    <dbReference type="NCBI Taxonomy" id="229920"/>
    <lineage>
        <taxon>Bacteria</taxon>
        <taxon>Bacillati</taxon>
        <taxon>Chloroflexota</taxon>
        <taxon>Anaerolineae</taxon>
        <taxon>Anaerolineales</taxon>
        <taxon>Anaerolineaceae</taxon>
        <taxon>Leptolinea</taxon>
    </lineage>
</organism>
<dbReference type="GO" id="GO:0004519">
    <property type="term" value="F:endonuclease activity"/>
    <property type="evidence" value="ECO:0007669"/>
    <property type="project" value="UniProtKB-UniRule"/>
</dbReference>
<dbReference type="InterPro" id="IPR002625">
    <property type="entry name" value="Smr_dom"/>
</dbReference>
<proteinExistence type="inferred from homology"/>
<feature type="region of interest" description="Disordered" evidence="9">
    <location>
        <begin position="677"/>
        <end position="718"/>
    </location>
</feature>
<dbReference type="InterPro" id="IPR007696">
    <property type="entry name" value="DNA_mismatch_repair_MutS_core"/>
</dbReference>
<evidence type="ECO:0000259" key="10">
    <source>
        <dbReference type="PROSITE" id="PS50828"/>
    </source>
</evidence>
<dbReference type="NCBIfam" id="TIGR01069">
    <property type="entry name" value="mutS2"/>
    <property type="match status" value="1"/>
</dbReference>
<evidence type="ECO:0000313" key="11">
    <source>
        <dbReference type="EMBL" id="KPL73508.1"/>
    </source>
</evidence>
<dbReference type="Proteomes" id="UP000050430">
    <property type="component" value="Unassembled WGS sequence"/>
</dbReference>
<dbReference type="AlphaFoldDB" id="A0A0P6WTE4"/>
<evidence type="ECO:0000256" key="3">
    <source>
        <dbReference type="ARBA" id="ARBA00022801"/>
    </source>
</evidence>
<keyword evidence="5 7" id="KW-0694">RNA-binding</keyword>
<dbReference type="Pfam" id="PF00488">
    <property type="entry name" value="MutS_V"/>
    <property type="match status" value="1"/>
</dbReference>
<dbReference type="GO" id="GO:0005524">
    <property type="term" value="F:ATP binding"/>
    <property type="evidence" value="ECO:0007669"/>
    <property type="project" value="UniProtKB-UniRule"/>
</dbReference>
<dbReference type="PATRIC" id="fig|229920.5.peg.2638"/>
<dbReference type="OrthoDB" id="9808166at2"/>
<feature type="binding site" evidence="7">
    <location>
        <begin position="342"/>
        <end position="349"/>
    </location>
    <ligand>
        <name>ATP</name>
        <dbReference type="ChEBI" id="CHEBI:30616"/>
    </ligand>
</feature>
<comment type="function">
    <text evidence="7">Acts as a ribosome collision sensor, splitting the ribosome into its 2 subunits. Detects stalled/collided 70S ribosomes which it binds and splits by an ATP-hydrolysis driven conformational change. Acts upstream of the ribosome quality control system (RQC), a ribosome-associated complex that mediates the extraction of incompletely synthesized nascent chains from stalled ribosomes and their subsequent degradation. Probably generates substrates for RQC.</text>
</comment>
<name>A0A0P6WTE4_9CHLR</name>
<keyword evidence="4 7" id="KW-0067">ATP-binding</keyword>
<evidence type="ECO:0000256" key="5">
    <source>
        <dbReference type="ARBA" id="ARBA00022884"/>
    </source>
</evidence>
<keyword evidence="12" id="KW-1185">Reference proteome</keyword>
<dbReference type="Pfam" id="PF20297">
    <property type="entry name" value="MSSS"/>
    <property type="match status" value="1"/>
</dbReference>
<keyword evidence="6 7" id="KW-0238">DNA-binding</keyword>
<evidence type="ECO:0000256" key="1">
    <source>
        <dbReference type="ARBA" id="ARBA00022730"/>
    </source>
</evidence>
<evidence type="ECO:0000256" key="7">
    <source>
        <dbReference type="HAMAP-Rule" id="MF_00092"/>
    </source>
</evidence>
<dbReference type="SUPFAM" id="SSF160443">
    <property type="entry name" value="SMR domain-like"/>
    <property type="match status" value="1"/>
</dbReference>
<feature type="compositionally biased region" description="Basic and acidic residues" evidence="9">
    <location>
        <begin position="679"/>
        <end position="688"/>
    </location>
</feature>
<dbReference type="GO" id="GO:0016887">
    <property type="term" value="F:ATP hydrolysis activity"/>
    <property type="evidence" value="ECO:0007669"/>
    <property type="project" value="InterPro"/>
</dbReference>
<keyword evidence="7" id="KW-0540">Nuclease</keyword>
<keyword evidence="1 7" id="KW-0699">rRNA-binding</keyword>
<sequence length="798" mass="87610">MDEKTLEILEYHKVLSRLAGFAAFSASQELALALRPTRSLEEARHRQAITSEAVHLLSVNDSTGIGGAVDIRPLVNLARRGGVLTPAELLSVKTTLAAARDLSRVFDHSGEAYSHLTQMAIPLAPGLGLIDAISGCISERGEVMDQASEKLAAVRREVKAAHERLMAKLDRIINDSHTSVMLQEGIVTQRNGRYVIPLRADYKGRIKAIVHDQSASGATLFVEPLATVELNNHWQEQLLQEQEEERRILAELSAQIGEHAEALCLVVESLASLDLAFMCAKYAQEIHAVEPVLVSFEQNKPDHHPGSTVKLYQARHPLLNPASVVPIDLVLDENTFALVITGPNTGGKTVTLKTLGLLVLMAQSGLHLPVQSGSTLNVFPKIFADIGDEQSIEQSLSTFSGHIRNIVHILKRADRASLVLFDELGAGTDPQEGAALARAILSNLITRGITCLVATHYPELKVYAHATPGAMNASMEFDLKTLRPTYRLNIGLPGRSNALLIAEKIGLPATIIAEARSSASPEDMRAEDLLDEIHSQRDLARKDRQLAEELRLESEKKHRELTERLAKIEDERRDILEKARLEGEKRIAELEEELASVRKELSRARQPVEALQQTRDALDALQESVKKPVERKTEFTPNTTGLRLGEKVRIRSIGMEGVICGISSDDVEVQVGSMRMRTRRSEIDRRTDTSSGQSTTSAHETPTRSFSGAGSTLAPSPGMEIDLRGQRAEDALIALDRYIESAYLAGMPFVRIIHGKGTGKLRQVLRDALRESPHVSHWEDGLRNEGGEGVTVAHLEVD</sequence>
<dbReference type="PIRSF" id="PIRSF005814">
    <property type="entry name" value="MutS_YshD"/>
    <property type="match status" value="1"/>
</dbReference>
<dbReference type="GO" id="GO:0006298">
    <property type="term" value="P:mismatch repair"/>
    <property type="evidence" value="ECO:0007669"/>
    <property type="project" value="InterPro"/>
</dbReference>
<dbReference type="SMART" id="SM00534">
    <property type="entry name" value="MUTSac"/>
    <property type="match status" value="1"/>
</dbReference>
<dbReference type="CDD" id="cd06503">
    <property type="entry name" value="ATP-synt_Fo_b"/>
    <property type="match status" value="1"/>
</dbReference>
<dbReference type="HAMAP" id="MF_00092">
    <property type="entry name" value="MutS2"/>
    <property type="match status" value="1"/>
</dbReference>
<feature type="coiled-coil region" evidence="8">
    <location>
        <begin position="544"/>
        <end position="607"/>
    </location>
</feature>
<evidence type="ECO:0000313" key="12">
    <source>
        <dbReference type="Proteomes" id="UP000050430"/>
    </source>
</evidence>
<dbReference type="Gene3D" id="3.40.50.300">
    <property type="entry name" value="P-loop containing nucleotide triphosphate hydrolases"/>
    <property type="match status" value="1"/>
</dbReference>
<keyword evidence="3 7" id="KW-0378">Hydrolase</keyword>
<dbReference type="InterPro" id="IPR036063">
    <property type="entry name" value="Smr_dom_sf"/>
</dbReference>
<dbReference type="FunFam" id="3.40.50.300:FF:000830">
    <property type="entry name" value="Endonuclease MutS2"/>
    <property type="match status" value="1"/>
</dbReference>
<dbReference type="InterPro" id="IPR005747">
    <property type="entry name" value="MutS2"/>
</dbReference>
<dbReference type="PANTHER" id="PTHR48466:SF2">
    <property type="entry name" value="OS10G0509000 PROTEIN"/>
    <property type="match status" value="1"/>
</dbReference>
<comment type="function">
    <text evidence="7">Endonuclease that is involved in the suppression of homologous recombination and thus may have a key role in the control of bacterial genetic diversity.</text>
</comment>
<dbReference type="InterPro" id="IPR046893">
    <property type="entry name" value="MSSS"/>
</dbReference>
<protein>
    <recommendedName>
        <fullName evidence="7">Endonuclease MutS2</fullName>
        <ecNumber evidence="7">3.1.-.-</ecNumber>
    </recommendedName>
    <alternativeName>
        <fullName evidence="7">Ribosome-associated protein quality control-upstream factor</fullName>
        <shortName evidence="7">RQC-upstream factor</shortName>
        <shortName evidence="7">RqcU</shortName>
        <ecNumber evidence="7">3.6.4.-</ecNumber>
    </alternativeName>
</protein>
<dbReference type="STRING" id="229920.ADM99_04870"/>
<comment type="caution">
    <text evidence="11">The sequence shown here is derived from an EMBL/GenBank/DDBJ whole genome shotgun (WGS) entry which is preliminary data.</text>
</comment>
<dbReference type="PROSITE" id="PS00486">
    <property type="entry name" value="DNA_MISMATCH_REPAIR_2"/>
    <property type="match status" value="1"/>
</dbReference>
<feature type="domain" description="Smr" evidence="10">
    <location>
        <begin position="721"/>
        <end position="796"/>
    </location>
</feature>
<dbReference type="GO" id="GO:0072344">
    <property type="term" value="P:rescue of stalled ribosome"/>
    <property type="evidence" value="ECO:0007669"/>
    <property type="project" value="UniProtKB-UniRule"/>
</dbReference>
<evidence type="ECO:0000256" key="8">
    <source>
        <dbReference type="SAM" id="Coils"/>
    </source>
</evidence>
<dbReference type="SMART" id="SM00533">
    <property type="entry name" value="MUTSd"/>
    <property type="match status" value="1"/>
</dbReference>
<dbReference type="EC" id="3.6.4.-" evidence="7"/>
<feature type="compositionally biased region" description="Polar residues" evidence="9">
    <location>
        <begin position="689"/>
        <end position="714"/>
    </location>
</feature>
<dbReference type="GO" id="GO:0043023">
    <property type="term" value="F:ribosomal large subunit binding"/>
    <property type="evidence" value="ECO:0007669"/>
    <property type="project" value="UniProtKB-UniRule"/>
</dbReference>
<dbReference type="InterPro" id="IPR036187">
    <property type="entry name" value="DNA_mismatch_repair_MutS_sf"/>
</dbReference>
<dbReference type="RefSeq" id="WP_062421986.1">
    <property type="nucleotide sequence ID" value="NZ_BBYA01000009.1"/>
</dbReference>
<dbReference type="GO" id="GO:0140664">
    <property type="term" value="F:ATP-dependent DNA damage sensor activity"/>
    <property type="evidence" value="ECO:0007669"/>
    <property type="project" value="InterPro"/>
</dbReference>
<dbReference type="GO" id="GO:0045910">
    <property type="term" value="P:negative regulation of DNA recombination"/>
    <property type="evidence" value="ECO:0007669"/>
    <property type="project" value="InterPro"/>
</dbReference>
<dbReference type="SUPFAM" id="SSF48334">
    <property type="entry name" value="DNA repair protein MutS, domain III"/>
    <property type="match status" value="1"/>
</dbReference>
<dbReference type="InterPro" id="IPR000432">
    <property type="entry name" value="DNA_mismatch_repair_MutS_C"/>
</dbReference>
<keyword evidence="7" id="KW-0255">Endonuclease</keyword>
<gene>
    <name evidence="7" type="primary">mutS2</name>
    <name evidence="7" type="synonym">rqcU</name>
    <name evidence="11" type="ORF">ADM99_04870</name>
</gene>
<dbReference type="Gene3D" id="1.10.1420.10">
    <property type="match status" value="2"/>
</dbReference>
<evidence type="ECO:0000256" key="2">
    <source>
        <dbReference type="ARBA" id="ARBA00022741"/>
    </source>
</evidence>
<keyword evidence="2 7" id="KW-0547">Nucleotide-binding</keyword>
<dbReference type="EC" id="3.1.-.-" evidence="7"/>
<dbReference type="SUPFAM" id="SSF52540">
    <property type="entry name" value="P-loop containing nucleoside triphosphate hydrolases"/>
    <property type="match status" value="1"/>
</dbReference>
<dbReference type="SMART" id="SM00463">
    <property type="entry name" value="SMR"/>
    <property type="match status" value="1"/>
</dbReference>
<keyword evidence="8" id="KW-0175">Coiled coil</keyword>
<dbReference type="Pfam" id="PF01713">
    <property type="entry name" value="Smr"/>
    <property type="match status" value="1"/>
</dbReference>
<dbReference type="PROSITE" id="PS50828">
    <property type="entry name" value="SMR"/>
    <property type="match status" value="1"/>
</dbReference>
<comment type="similarity">
    <text evidence="7">Belongs to the DNA mismatch repair MutS family. MutS2 subfamily.</text>
</comment>
<evidence type="ECO:0000256" key="9">
    <source>
        <dbReference type="SAM" id="MobiDB-lite"/>
    </source>
</evidence>
<comment type="subunit">
    <text evidence="7">Homodimer. Binds to stalled ribosomes, contacting rRNA.</text>
</comment>
<dbReference type="Gene3D" id="3.30.1370.110">
    <property type="match status" value="1"/>
</dbReference>
<accession>A0A0P6WTE4</accession>
<evidence type="ECO:0000256" key="6">
    <source>
        <dbReference type="ARBA" id="ARBA00023125"/>
    </source>
</evidence>
<reference evidence="11 12" key="1">
    <citation type="submission" date="2015-07" db="EMBL/GenBank/DDBJ databases">
        <title>Genome sequence of Leptolinea tardivitalis DSM 16556.</title>
        <authorList>
            <person name="Hemp J."/>
            <person name="Ward L.M."/>
            <person name="Pace L.A."/>
            <person name="Fischer W.W."/>
        </authorList>
    </citation>
    <scope>NUCLEOTIDE SEQUENCE [LARGE SCALE GENOMIC DNA]</scope>
    <source>
        <strain evidence="11 12">YMTK-2</strain>
    </source>
</reference>
<dbReference type="PANTHER" id="PTHR48466">
    <property type="entry name" value="OS10G0509000 PROTEIN-RELATED"/>
    <property type="match status" value="1"/>
</dbReference>
<dbReference type="CDD" id="cd03280">
    <property type="entry name" value="ABC_MutS2"/>
    <property type="match status" value="1"/>
</dbReference>